<accession>A0A150T7H9</accession>
<proteinExistence type="predicted"/>
<organism evidence="1 2">
    <name type="scientific">Sorangium cellulosum</name>
    <name type="common">Polyangium cellulosum</name>
    <dbReference type="NCBI Taxonomy" id="56"/>
    <lineage>
        <taxon>Bacteria</taxon>
        <taxon>Pseudomonadati</taxon>
        <taxon>Myxococcota</taxon>
        <taxon>Polyangia</taxon>
        <taxon>Polyangiales</taxon>
        <taxon>Polyangiaceae</taxon>
        <taxon>Sorangium</taxon>
    </lineage>
</organism>
<dbReference type="EMBL" id="JEME01003421">
    <property type="protein sequence ID" value="KYG00428.1"/>
    <property type="molecule type" value="Genomic_DNA"/>
</dbReference>
<gene>
    <name evidence="1" type="ORF">BE21_07335</name>
</gene>
<dbReference type="AlphaFoldDB" id="A0A150T7H9"/>
<evidence type="ECO:0000313" key="1">
    <source>
        <dbReference type="EMBL" id="KYG00428.1"/>
    </source>
</evidence>
<evidence type="ECO:0000313" key="2">
    <source>
        <dbReference type="Proteomes" id="UP000075502"/>
    </source>
</evidence>
<name>A0A150T7H9_SORCE</name>
<dbReference type="Proteomes" id="UP000075502">
    <property type="component" value="Unassembled WGS sequence"/>
</dbReference>
<dbReference type="Gene3D" id="1.10.30.50">
    <property type="match status" value="1"/>
</dbReference>
<reference evidence="1 2" key="1">
    <citation type="submission" date="2014-02" db="EMBL/GenBank/DDBJ databases">
        <title>The small core and large imbalanced accessory genome model reveals a collaborative survival strategy of Sorangium cellulosum strains in nature.</title>
        <authorList>
            <person name="Han K."/>
            <person name="Peng R."/>
            <person name="Blom J."/>
            <person name="Li Y.-Z."/>
        </authorList>
    </citation>
    <scope>NUCLEOTIDE SEQUENCE [LARGE SCALE GENOMIC DNA]</scope>
    <source>
        <strain evidence="1 2">So0007-03</strain>
    </source>
</reference>
<sequence length="289" mass="32917">MIRIHRGAEPDELRRVRLERLPELARIARTRPPRSEEIDGYRIAAGPLWRAQNFKCCYCERKIPKLYNDVEHYRPKASATREPGSQDRHGYWWLAFTWTNLLFACPSCNRTGKNDRFPLDAGSVALVAKEAPPGKEKPLLLDPAEHHGIEHIEFVFGVIPARATSAGVPPGWSARKHWWPRARGGSLTGDWTIRVCGLDSSEHIELYDDHVDKEARPAARDLEEALKRRRDVTAAFDQAMRLLQPGKPFMGLSYDALRLLVPGDALAPWNLAWPEPREAGRSPGRTRRR</sequence>
<comment type="caution">
    <text evidence="1">The sequence shown here is derived from an EMBL/GenBank/DDBJ whole genome shotgun (WGS) entry which is preliminary data.</text>
</comment>
<evidence type="ECO:0008006" key="3">
    <source>
        <dbReference type="Google" id="ProtNLM"/>
    </source>
</evidence>
<protein>
    <recommendedName>
        <fullName evidence="3">HNH nuclease domain-containing protein</fullName>
    </recommendedName>
</protein>